<dbReference type="Pfam" id="PF25043">
    <property type="entry name" value="DUF7788"/>
    <property type="match status" value="1"/>
</dbReference>
<evidence type="ECO:0000259" key="1">
    <source>
        <dbReference type="Pfam" id="PF11443"/>
    </source>
</evidence>
<dbReference type="PANTHER" id="PTHR31373">
    <property type="entry name" value="OS06G0652100 PROTEIN"/>
    <property type="match status" value="1"/>
</dbReference>
<dbReference type="SUPFAM" id="SSF53300">
    <property type="entry name" value="vWA-like"/>
    <property type="match status" value="1"/>
</dbReference>
<keyword evidence="4" id="KW-1185">Reference proteome</keyword>
<dbReference type="InterPro" id="IPR056690">
    <property type="entry name" value="DUF7788"/>
</dbReference>
<dbReference type="EMBL" id="CP001739">
    <property type="protein sequence ID" value="ACZ10262.1"/>
    <property type="molecule type" value="Genomic_DNA"/>
</dbReference>
<dbReference type="KEGG" id="str:Sterm_3423"/>
<dbReference type="Pfam" id="PF11443">
    <property type="entry name" value="DUF2828"/>
    <property type="match status" value="1"/>
</dbReference>
<evidence type="ECO:0000259" key="2">
    <source>
        <dbReference type="Pfam" id="PF25043"/>
    </source>
</evidence>
<dbReference type="Proteomes" id="UP000000845">
    <property type="component" value="Chromosome"/>
</dbReference>
<name>D1AQK2_SEBTE</name>
<sequence length="457" mass="52865">MNTFINLLGNLKRTEKNAPAYKSSLDPLTDLFFLVLYYRNDHSRLNNLLKEIIEKYGANTALKAIFALRDPRNGMGERAVPKKLLYYLADISPDLIIKNLDKVIEYGRVDDLLTLLDTKIAEQTAFFIKNNIEKNQLFAKWLPRDNKSLKNYAYILMNFWKMKPKEYRKFITQNNKVVESQMTANKWHEIEYEKVPSRAALIYRNAFSRHDNSRYNLYLEDVANNKAKINTSVSTPSDIVLKILKNSYDTTLELAWKNLKDFAPDVSYLPVIDVSGSMYNLSDSIYHALALGTYFAQKNKSDFRDIFLTFSENPEFVKLEGENLLEILNNLKKASWGYTTNINKVFELILNTVKSGANKEDLPKNILILSDMEFDAGVNTVTNFDTWEKEFSKQEVTLPQIVFWNLNTRNMTFPVTMHNNGTVLLSGYNPQMLGMLNDVSNPVQYVLSFIEKFPINE</sequence>
<dbReference type="InterPro" id="IPR036465">
    <property type="entry name" value="vWFA_dom_sf"/>
</dbReference>
<dbReference type="AlphaFoldDB" id="D1AQK2"/>
<organism evidence="3 4">
    <name type="scientific">Sebaldella termitidis (strain ATCC 33386 / NCTC 11300)</name>
    <dbReference type="NCBI Taxonomy" id="526218"/>
    <lineage>
        <taxon>Bacteria</taxon>
        <taxon>Fusobacteriati</taxon>
        <taxon>Fusobacteriota</taxon>
        <taxon>Fusobacteriia</taxon>
        <taxon>Fusobacteriales</taxon>
        <taxon>Leptotrichiaceae</taxon>
        <taxon>Sebaldella</taxon>
    </lineage>
</organism>
<evidence type="ECO:0000313" key="3">
    <source>
        <dbReference type="EMBL" id="ACZ10262.1"/>
    </source>
</evidence>
<dbReference type="InterPro" id="IPR011205">
    <property type="entry name" value="UCP015417_vWA"/>
</dbReference>
<proteinExistence type="predicted"/>
<accession>D1AQK2</accession>
<dbReference type="RefSeq" id="WP_012862844.1">
    <property type="nucleotide sequence ID" value="NC_013517.1"/>
</dbReference>
<dbReference type="Gene3D" id="3.40.50.410">
    <property type="entry name" value="von Willebrand factor, type A domain"/>
    <property type="match status" value="1"/>
</dbReference>
<evidence type="ECO:0008006" key="5">
    <source>
        <dbReference type="Google" id="ProtNLM"/>
    </source>
</evidence>
<gene>
    <name evidence="3" type="ordered locus">Sterm_3423</name>
</gene>
<feature type="domain" description="DUF7788" evidence="2">
    <location>
        <begin position="269"/>
        <end position="435"/>
    </location>
</feature>
<reference evidence="4" key="1">
    <citation type="submission" date="2009-09" db="EMBL/GenBank/DDBJ databases">
        <title>The complete chromosome of Sebaldella termitidis ATCC 33386.</title>
        <authorList>
            <consortium name="US DOE Joint Genome Institute (JGI-PGF)"/>
            <person name="Lucas S."/>
            <person name="Copeland A."/>
            <person name="Lapidus A."/>
            <person name="Glavina del Rio T."/>
            <person name="Dalin E."/>
            <person name="Tice H."/>
            <person name="Bruce D."/>
            <person name="Goodwin L."/>
            <person name="Pitluck S."/>
            <person name="Kyrpides N."/>
            <person name="Mavromatis K."/>
            <person name="Ivanova N."/>
            <person name="Mikhailova N."/>
            <person name="Sims D."/>
            <person name="Meincke L."/>
            <person name="Brettin T."/>
            <person name="Detter J.C."/>
            <person name="Han C."/>
            <person name="Larimer F."/>
            <person name="Land M."/>
            <person name="Hauser L."/>
            <person name="Markowitz V."/>
            <person name="Cheng J.F."/>
            <person name="Hugenholtz P."/>
            <person name="Woyke T."/>
            <person name="Wu D."/>
            <person name="Eisen J.A."/>
        </authorList>
    </citation>
    <scope>NUCLEOTIDE SEQUENCE [LARGE SCALE GENOMIC DNA]</scope>
    <source>
        <strain evidence="4">ATCC 33386 / NCTC 11300</strain>
    </source>
</reference>
<dbReference type="PANTHER" id="PTHR31373:SF27">
    <property type="entry name" value="TROVE DOMAIN-CONTAINING PROTEIN"/>
    <property type="match status" value="1"/>
</dbReference>
<dbReference type="InterPro" id="IPR058580">
    <property type="entry name" value="DUF2828"/>
</dbReference>
<dbReference type="eggNOG" id="COG2425">
    <property type="taxonomic scope" value="Bacteria"/>
</dbReference>
<feature type="domain" description="DUF2828" evidence="1">
    <location>
        <begin position="113"/>
        <end position="247"/>
    </location>
</feature>
<reference evidence="3 4" key="2">
    <citation type="journal article" date="2010" name="Stand. Genomic Sci.">
        <title>Complete genome sequence of Sebaldella termitidis type strain (NCTC 11300).</title>
        <authorList>
            <person name="Harmon-Smith M."/>
            <person name="Celia L."/>
            <person name="Chertkov O."/>
            <person name="Lapidus A."/>
            <person name="Copeland A."/>
            <person name="Glavina Del Rio T."/>
            <person name="Nolan M."/>
            <person name="Lucas S."/>
            <person name="Tice H."/>
            <person name="Cheng J.F."/>
            <person name="Han C."/>
            <person name="Detter J.C."/>
            <person name="Bruce D."/>
            <person name="Goodwin L."/>
            <person name="Pitluck S."/>
            <person name="Pati A."/>
            <person name="Liolios K."/>
            <person name="Ivanova N."/>
            <person name="Mavromatis K."/>
            <person name="Mikhailova N."/>
            <person name="Chen A."/>
            <person name="Palaniappan K."/>
            <person name="Land M."/>
            <person name="Hauser L."/>
            <person name="Chang Y.J."/>
            <person name="Jeffries C.D."/>
            <person name="Brettin T."/>
            <person name="Goker M."/>
            <person name="Beck B."/>
            <person name="Bristow J."/>
            <person name="Eisen J.A."/>
            <person name="Markowitz V."/>
            <person name="Hugenholtz P."/>
            <person name="Kyrpides N.C."/>
            <person name="Klenk H.P."/>
            <person name="Chen F."/>
        </authorList>
    </citation>
    <scope>NUCLEOTIDE SEQUENCE [LARGE SCALE GENOMIC DNA]</scope>
    <source>
        <strain evidence="4">ATCC 33386 / NCTC 11300</strain>
    </source>
</reference>
<protein>
    <recommendedName>
        <fullName evidence="5">TROVE domain protein</fullName>
    </recommendedName>
</protein>
<dbReference type="HOGENOM" id="CLU_011744_1_2_0"/>
<evidence type="ECO:0000313" key="4">
    <source>
        <dbReference type="Proteomes" id="UP000000845"/>
    </source>
</evidence>